<gene>
    <name evidence="1" type="ORF">PFISCL1PPCAC_26211</name>
</gene>
<sequence length="76" mass="8917">SIPFFHQAFQGTVASSVRFLSFYRILSSSSDFTVRLGEIGTTQYDKDYRLIVRSTLFRPYFAQRLRDKQSQRSIDI</sequence>
<accession>A0AAV5WZL1</accession>
<dbReference type="EMBL" id="BTSY01000006">
    <property type="protein sequence ID" value="GMT34914.1"/>
    <property type="molecule type" value="Genomic_DNA"/>
</dbReference>
<reference evidence="1" key="1">
    <citation type="submission" date="2023-10" db="EMBL/GenBank/DDBJ databases">
        <title>Genome assembly of Pristionchus species.</title>
        <authorList>
            <person name="Yoshida K."/>
            <person name="Sommer R.J."/>
        </authorList>
    </citation>
    <scope>NUCLEOTIDE SEQUENCE</scope>
    <source>
        <strain evidence="1">RS5133</strain>
    </source>
</reference>
<comment type="caution">
    <text evidence="1">The sequence shown here is derived from an EMBL/GenBank/DDBJ whole genome shotgun (WGS) entry which is preliminary data.</text>
</comment>
<dbReference type="Proteomes" id="UP001432322">
    <property type="component" value="Unassembled WGS sequence"/>
</dbReference>
<organism evidence="1 2">
    <name type="scientific">Pristionchus fissidentatus</name>
    <dbReference type="NCBI Taxonomy" id="1538716"/>
    <lineage>
        <taxon>Eukaryota</taxon>
        <taxon>Metazoa</taxon>
        <taxon>Ecdysozoa</taxon>
        <taxon>Nematoda</taxon>
        <taxon>Chromadorea</taxon>
        <taxon>Rhabditida</taxon>
        <taxon>Rhabditina</taxon>
        <taxon>Diplogasteromorpha</taxon>
        <taxon>Diplogasteroidea</taxon>
        <taxon>Neodiplogasteridae</taxon>
        <taxon>Pristionchus</taxon>
    </lineage>
</organism>
<proteinExistence type="predicted"/>
<dbReference type="AlphaFoldDB" id="A0AAV5WZL1"/>
<name>A0AAV5WZL1_9BILA</name>
<evidence type="ECO:0000313" key="2">
    <source>
        <dbReference type="Proteomes" id="UP001432322"/>
    </source>
</evidence>
<evidence type="ECO:0000313" key="1">
    <source>
        <dbReference type="EMBL" id="GMT34914.1"/>
    </source>
</evidence>
<protein>
    <submittedName>
        <fullName evidence="1">Uncharacterized protein</fullName>
    </submittedName>
</protein>
<feature type="non-terminal residue" evidence="1">
    <location>
        <position position="1"/>
    </location>
</feature>
<keyword evidence="2" id="KW-1185">Reference proteome</keyword>